<dbReference type="CDD" id="cd21173">
    <property type="entry name" value="NucC-like"/>
    <property type="match status" value="1"/>
</dbReference>
<dbReference type="EMBL" id="AGZQ01000007">
    <property type="protein sequence ID" value="EKN14064.1"/>
    <property type="molecule type" value="Genomic_DNA"/>
</dbReference>
<gene>
    <name evidence="2" type="ORF">HMPREF1060_01673</name>
</gene>
<feature type="domain" description="DUF6602" evidence="1">
    <location>
        <begin position="30"/>
        <end position="126"/>
    </location>
</feature>
<reference evidence="2 3" key="1">
    <citation type="submission" date="2012-02" db="EMBL/GenBank/DDBJ databases">
        <title>The Genome Sequence of Parabacteroides merdae CL03T12C32.</title>
        <authorList>
            <consortium name="The Broad Institute Genome Sequencing Platform"/>
            <person name="Earl A."/>
            <person name="Ward D."/>
            <person name="Feldgarden M."/>
            <person name="Gevers D."/>
            <person name="Zitomersky N.L."/>
            <person name="Coyne M.J."/>
            <person name="Comstock L.E."/>
            <person name="Young S.K."/>
            <person name="Zeng Q."/>
            <person name="Gargeya S."/>
            <person name="Fitzgerald M."/>
            <person name="Haas B."/>
            <person name="Abouelleil A."/>
            <person name="Alvarado L."/>
            <person name="Arachchi H.M."/>
            <person name="Berlin A."/>
            <person name="Chapman S.B."/>
            <person name="Gearin G."/>
            <person name="Goldberg J."/>
            <person name="Griggs A."/>
            <person name="Gujja S."/>
            <person name="Hansen M."/>
            <person name="Heiman D."/>
            <person name="Howarth C."/>
            <person name="Larimer J."/>
            <person name="Lui A."/>
            <person name="MacDonald P.J.P."/>
            <person name="McCowen C."/>
            <person name="Montmayeur A."/>
            <person name="Murphy C."/>
            <person name="Neiman D."/>
            <person name="Pearson M."/>
            <person name="Priest M."/>
            <person name="Roberts A."/>
            <person name="Saif S."/>
            <person name="Shea T."/>
            <person name="Sisk P."/>
            <person name="Stolte C."/>
            <person name="Sykes S."/>
            <person name="Wortman J."/>
            <person name="Nusbaum C."/>
            <person name="Birren B."/>
        </authorList>
    </citation>
    <scope>NUCLEOTIDE SEQUENCE [LARGE SCALE GENOMIC DNA]</scope>
    <source>
        <strain evidence="2 3">CL03T12C32</strain>
    </source>
</reference>
<dbReference type="PATRIC" id="fig|999420.3.peg.1713"/>
<evidence type="ECO:0000313" key="3">
    <source>
        <dbReference type="Proteomes" id="UP000006271"/>
    </source>
</evidence>
<organism evidence="2 3">
    <name type="scientific">Parabacteroides merdae CL03T12C32</name>
    <dbReference type="NCBI Taxonomy" id="999420"/>
    <lineage>
        <taxon>Bacteria</taxon>
        <taxon>Pseudomonadati</taxon>
        <taxon>Bacteroidota</taxon>
        <taxon>Bacteroidia</taxon>
        <taxon>Bacteroidales</taxon>
        <taxon>Tannerellaceae</taxon>
        <taxon>Parabacteroides</taxon>
    </lineage>
</organism>
<protein>
    <recommendedName>
        <fullName evidence="1">DUF6602 domain-containing protein</fullName>
    </recommendedName>
</protein>
<dbReference type="HOGENOM" id="CLU_1000574_0_0_10"/>
<dbReference type="RefSeq" id="WP_005644779.1">
    <property type="nucleotide sequence ID" value="NZ_JH976453.1"/>
</dbReference>
<dbReference type="AlphaFoldDB" id="K5ZEF2"/>
<comment type="caution">
    <text evidence="2">The sequence shown here is derived from an EMBL/GenBank/DDBJ whole genome shotgun (WGS) entry which is preliminary data.</text>
</comment>
<dbReference type="Pfam" id="PF20247">
    <property type="entry name" value="DUF6602"/>
    <property type="match status" value="1"/>
</dbReference>
<proteinExistence type="predicted"/>
<dbReference type="InterPro" id="IPR046537">
    <property type="entry name" value="DUF6602"/>
</dbReference>
<dbReference type="Proteomes" id="UP000006271">
    <property type="component" value="Unassembled WGS sequence"/>
</dbReference>
<evidence type="ECO:0000259" key="1">
    <source>
        <dbReference type="Pfam" id="PF20247"/>
    </source>
</evidence>
<name>K5ZEF2_9BACT</name>
<sequence length="278" mass="31970">MNNLIELLKFEAKNINNLFEQASIEGEGTPQEVSDRREAALAVFLKKYYPFPYRIAKGNIRDSYGNNSDSIDCIILNPCHPYTTTNESKYSIIFADGVDAAIELKPNLQGDEIERALKQIESVKRLKRAESVLIDLEGKLSNGFKEYSKTIPGIIFSNKTYSKIELLIDKITSYYAKNNIPICYQFDLIIVNKKYAILNIRKDGYFYLKKDIKGFCNGIVIYEYGESTLAYFLLVLNMLPQSNITLKTNILVHYLHLSPERAIIFPEYNERLLKLPYV</sequence>
<evidence type="ECO:0000313" key="2">
    <source>
        <dbReference type="EMBL" id="EKN14064.1"/>
    </source>
</evidence>
<accession>K5ZEF2</accession>